<dbReference type="AlphaFoldDB" id="A0A1H4KHA8"/>
<organism evidence="3 4">
    <name type="scientific">Nitratireductor aquibiodomus</name>
    <dbReference type="NCBI Taxonomy" id="204799"/>
    <lineage>
        <taxon>Bacteria</taxon>
        <taxon>Pseudomonadati</taxon>
        <taxon>Pseudomonadota</taxon>
        <taxon>Alphaproteobacteria</taxon>
        <taxon>Hyphomicrobiales</taxon>
        <taxon>Phyllobacteriaceae</taxon>
        <taxon>Nitratireductor</taxon>
    </lineage>
</organism>
<dbReference type="Gene3D" id="3.60.21.70">
    <property type="entry name" value="PhoD-like phosphatase"/>
    <property type="match status" value="1"/>
</dbReference>
<evidence type="ECO:0000259" key="2">
    <source>
        <dbReference type="Pfam" id="PF16655"/>
    </source>
</evidence>
<dbReference type="Gene3D" id="2.60.40.380">
    <property type="entry name" value="Purple acid phosphatase-like, N-terminal"/>
    <property type="match status" value="1"/>
</dbReference>
<dbReference type="PROSITE" id="PS51318">
    <property type="entry name" value="TAT"/>
    <property type="match status" value="1"/>
</dbReference>
<dbReference type="Pfam" id="PF09423">
    <property type="entry name" value="PhoD"/>
    <property type="match status" value="1"/>
</dbReference>
<dbReference type="Proteomes" id="UP000199064">
    <property type="component" value="Unassembled WGS sequence"/>
</dbReference>
<reference evidence="4" key="1">
    <citation type="submission" date="2016-10" db="EMBL/GenBank/DDBJ databases">
        <authorList>
            <person name="Varghese N."/>
            <person name="Submissions S."/>
        </authorList>
    </citation>
    <scope>NUCLEOTIDE SEQUENCE [LARGE SCALE GENOMIC DNA]</scope>
    <source>
        <strain evidence="4">ES.061</strain>
    </source>
</reference>
<evidence type="ECO:0000259" key="1">
    <source>
        <dbReference type="Pfam" id="PF09423"/>
    </source>
</evidence>
<dbReference type="InterPro" id="IPR018946">
    <property type="entry name" value="PhoD-like_MPP"/>
</dbReference>
<dbReference type="SUPFAM" id="SSF56300">
    <property type="entry name" value="Metallo-dependent phosphatases"/>
    <property type="match status" value="1"/>
</dbReference>
<dbReference type="PANTHER" id="PTHR43606">
    <property type="entry name" value="PHOSPHATASE, PUTATIVE (AFU_ORTHOLOGUE AFUA_6G08710)-RELATED"/>
    <property type="match status" value="1"/>
</dbReference>
<evidence type="ECO:0000313" key="4">
    <source>
        <dbReference type="Proteomes" id="UP000199064"/>
    </source>
</evidence>
<dbReference type="EMBL" id="FNSL01000001">
    <property type="protein sequence ID" value="SEB57929.1"/>
    <property type="molecule type" value="Genomic_DNA"/>
</dbReference>
<dbReference type="InterPro" id="IPR038607">
    <property type="entry name" value="PhoD-like_sf"/>
</dbReference>
<evidence type="ECO:0000313" key="3">
    <source>
        <dbReference type="EMBL" id="SEB57929.1"/>
    </source>
</evidence>
<keyword evidence="4" id="KW-1185">Reference proteome</keyword>
<dbReference type="InterPro" id="IPR029052">
    <property type="entry name" value="Metallo-depent_PP-like"/>
</dbReference>
<proteinExistence type="predicted"/>
<dbReference type="InterPro" id="IPR006311">
    <property type="entry name" value="TAT_signal"/>
</dbReference>
<protein>
    <submittedName>
        <fullName evidence="3">Alkaline phosphatase D</fullName>
    </submittedName>
</protein>
<dbReference type="RefSeq" id="WP_090328875.1">
    <property type="nucleotide sequence ID" value="NZ_FNSL01000001.1"/>
</dbReference>
<accession>A0A1H4KHA8</accession>
<dbReference type="Pfam" id="PF16655">
    <property type="entry name" value="PhoD_N"/>
    <property type="match status" value="1"/>
</dbReference>
<feature type="domain" description="Phospholipase D N-terminal" evidence="2">
    <location>
        <begin position="44"/>
        <end position="135"/>
    </location>
</feature>
<dbReference type="InterPro" id="IPR052900">
    <property type="entry name" value="Phospholipid_Metab_Enz"/>
</dbReference>
<name>A0A1H4KHA8_9HYPH</name>
<sequence length="522" mass="58409">MKSFAVSTRRKFLLGTGATALATAVGGLAMPAISRASSRPLFTHGVQSGDVDTTSGMIWTRTDRPARIEFEISTTESFANPVRLPTMDALPESDFTVKRLLENLASDQDIFYRMRAVDLNDVSAGSEPIVGQFRTAPSARRDIRFAWSGDTAGQGWGIDETGMKTYATMAKHRPDFFLHSGDTIYADGPMEDEVTLKDSSVWKNTVLIDEKRKVAETLDEFRGQWKYNMMDDHVRALNAVCPTFFQWDDHEVVNNWSASKDLSEDDRYTEKSVALLQARAARAFHEMTPIRYTPAEPGRVYRKIAYGPMLDVFFLDMRSYRAANSEGLQEAAGEETRFLGDEQIRWLKRELANSRATWKVIAADMPIGLVVPDGDRIEAIANGDNAGPKGREFEIADLLRYIKNAGIENTVWFTADVHYTAAHYYNPDKAAFQDFKPFWEFVSGPLHAGTFGPNKLDGTFGPELKYVKAPSEEQGANLPPSAGFQFFGLVDIDATTEQMTVRLMDRDDSELYKVTLDPVRSA</sequence>
<gene>
    <name evidence="3" type="ORF">SAMN05216452_2255</name>
</gene>
<dbReference type="InterPro" id="IPR032093">
    <property type="entry name" value="PhoD_N"/>
</dbReference>
<feature type="domain" description="PhoD-like phosphatase metallophosphatase" evidence="1">
    <location>
        <begin position="145"/>
        <end position="503"/>
    </location>
</feature>
<dbReference type="PANTHER" id="PTHR43606:SF1">
    <property type="entry name" value="PHOD-LIKE PHOSPHATASE METALLOPHOSPHATASE DOMAIN-CONTAINING PROTEIN"/>
    <property type="match status" value="1"/>
</dbReference>